<feature type="domain" description="Protein kinase" evidence="10">
    <location>
        <begin position="22"/>
        <end position="311"/>
    </location>
</feature>
<dbReference type="AlphaFoldDB" id="A0A196SLB1"/>
<gene>
    <name evidence="11" type="ORF">AV274_1540</name>
</gene>
<dbReference type="EMBL" id="LXWW01000065">
    <property type="protein sequence ID" value="OAO16699.1"/>
    <property type="molecule type" value="Genomic_DNA"/>
</dbReference>
<keyword evidence="5 6" id="KW-0067">ATP-binding</keyword>
<accession>A0A196SLB1</accession>
<keyword evidence="2 8" id="KW-0808">Transferase</keyword>
<dbReference type="InterPro" id="IPR003527">
    <property type="entry name" value="MAP_kinase_CS"/>
</dbReference>
<dbReference type="GO" id="GO:0005524">
    <property type="term" value="F:ATP binding"/>
    <property type="evidence" value="ECO:0007669"/>
    <property type="project" value="UniProtKB-UniRule"/>
</dbReference>
<evidence type="ECO:0000256" key="7">
    <source>
        <dbReference type="RuleBase" id="RU000304"/>
    </source>
</evidence>
<evidence type="ECO:0000256" key="9">
    <source>
        <dbReference type="SAM" id="MobiDB-lite"/>
    </source>
</evidence>
<dbReference type="Proteomes" id="UP000078348">
    <property type="component" value="Unassembled WGS sequence"/>
</dbReference>
<dbReference type="GO" id="GO:0004707">
    <property type="term" value="F:MAP kinase activity"/>
    <property type="evidence" value="ECO:0007669"/>
    <property type="project" value="UniProtKB-EC"/>
</dbReference>
<evidence type="ECO:0000256" key="6">
    <source>
        <dbReference type="PROSITE-ProRule" id="PRU10141"/>
    </source>
</evidence>
<keyword evidence="12" id="KW-1185">Reference proteome</keyword>
<evidence type="ECO:0000313" key="11">
    <source>
        <dbReference type="EMBL" id="OAO16699.1"/>
    </source>
</evidence>
<evidence type="ECO:0000256" key="1">
    <source>
        <dbReference type="ARBA" id="ARBA00022527"/>
    </source>
</evidence>
<comment type="caution">
    <text evidence="11">The sequence shown here is derived from an EMBL/GenBank/DDBJ whole genome shotgun (WGS) entry which is preliminary data.</text>
</comment>
<evidence type="ECO:0000259" key="10">
    <source>
        <dbReference type="PROSITE" id="PS50011"/>
    </source>
</evidence>
<dbReference type="SUPFAM" id="SSF56112">
    <property type="entry name" value="Protein kinase-like (PK-like)"/>
    <property type="match status" value="1"/>
</dbReference>
<sequence length="410" mass="47135">MFPRQFYTIQVDRQLFHIDIRYQNLKVIGSGSYGVVCSADDVIAGRRVAIKKIGNLFQDIVDAKRVLREIKMLRHLGWHENVISLYDVITMPYGREDFTDIYIVTQLFECDLERIISSNQPLSENHIQFFLFQLLKALKFLHSAKVLHRDLKPSNILVNSNCCLAICDFGLARGLAGSHSMMTEYVVTRWYRAPELLCENSTYDWEVDIWSLGCIFAELLGRQPLLQGKNPYDQLKLVIKLLGPQRGASLNFIQKAQAREAVEKMDYGEPIPFEERFPHASANAIDLLKRMLVFDATKRISVDDALCHPFLAALTREYSRFPVTDPFNYDYEKRRETKKGIMRSYGEEIPLEDLRILFLQEAVLYPVSSFHYRSLRTQPGRRGSREMNAVRGPTADHSAETTGEPAADGR</sequence>
<protein>
    <recommendedName>
        <fullName evidence="8">Mitogen-activated protein kinase</fullName>
        <ecNumber evidence="8">2.7.11.24</ecNumber>
    </recommendedName>
</protein>
<keyword evidence="8" id="KW-0460">Magnesium</keyword>
<dbReference type="InterPro" id="IPR000719">
    <property type="entry name" value="Prot_kinase_dom"/>
</dbReference>
<organism evidence="11 12">
    <name type="scientific">Blastocystis sp. subtype 1 (strain ATCC 50177 / NandII)</name>
    <dbReference type="NCBI Taxonomy" id="478820"/>
    <lineage>
        <taxon>Eukaryota</taxon>
        <taxon>Sar</taxon>
        <taxon>Stramenopiles</taxon>
        <taxon>Bigyra</taxon>
        <taxon>Opalozoa</taxon>
        <taxon>Opalinata</taxon>
        <taxon>Blastocystidae</taxon>
        <taxon>Blastocystis</taxon>
    </lineage>
</organism>
<dbReference type="InterPro" id="IPR008271">
    <property type="entry name" value="Ser/Thr_kinase_AS"/>
</dbReference>
<dbReference type="InterPro" id="IPR050117">
    <property type="entry name" value="MAPK"/>
</dbReference>
<reference evidence="11 12" key="1">
    <citation type="submission" date="2016-05" db="EMBL/GenBank/DDBJ databases">
        <title>Nuclear genome of Blastocystis sp. subtype 1 NandII.</title>
        <authorList>
            <person name="Gentekaki E."/>
            <person name="Curtis B."/>
            <person name="Stairs C."/>
            <person name="Eme L."/>
            <person name="Herman E."/>
            <person name="Klimes V."/>
            <person name="Arias M.C."/>
            <person name="Elias M."/>
            <person name="Hilliou F."/>
            <person name="Klute M."/>
            <person name="Malik S.-B."/>
            <person name="Pightling A."/>
            <person name="Rachubinski R."/>
            <person name="Salas D."/>
            <person name="Schlacht A."/>
            <person name="Suga H."/>
            <person name="Archibald J."/>
            <person name="Ball S.G."/>
            <person name="Clark G."/>
            <person name="Dacks J."/>
            <person name="Van Der Giezen M."/>
            <person name="Tsaousis A."/>
            <person name="Roger A."/>
        </authorList>
    </citation>
    <scope>NUCLEOTIDE SEQUENCE [LARGE SCALE GENOMIC DNA]</scope>
    <source>
        <strain evidence="12">ATCC 50177 / NandII</strain>
    </source>
</reference>
<feature type="region of interest" description="Disordered" evidence="9">
    <location>
        <begin position="376"/>
        <end position="410"/>
    </location>
</feature>
<dbReference type="Gene3D" id="1.10.510.10">
    <property type="entry name" value="Transferase(Phosphotransferase) domain 1"/>
    <property type="match status" value="1"/>
</dbReference>
<dbReference type="Pfam" id="PF00069">
    <property type="entry name" value="Pkinase"/>
    <property type="match status" value="1"/>
</dbReference>
<dbReference type="OrthoDB" id="192887at2759"/>
<dbReference type="Gene3D" id="3.30.200.20">
    <property type="entry name" value="Phosphorylase Kinase, domain 1"/>
    <property type="match status" value="1"/>
</dbReference>
<dbReference type="CDD" id="cd07834">
    <property type="entry name" value="STKc_MAPK"/>
    <property type="match status" value="1"/>
</dbReference>
<dbReference type="FunFam" id="1.10.510.10:FF:000040">
    <property type="entry name" value="Mitogen-activated protein kinase"/>
    <property type="match status" value="1"/>
</dbReference>
<dbReference type="InterPro" id="IPR017441">
    <property type="entry name" value="Protein_kinase_ATP_BS"/>
</dbReference>
<dbReference type="PROSITE" id="PS01351">
    <property type="entry name" value="MAPK"/>
    <property type="match status" value="1"/>
</dbReference>
<comment type="similarity">
    <text evidence="8">Belongs to the protein kinase superfamily. Ser/Thr protein kinase family. MAP kinase subfamily.</text>
</comment>
<proteinExistence type="inferred from homology"/>
<dbReference type="PANTHER" id="PTHR24055">
    <property type="entry name" value="MITOGEN-ACTIVATED PROTEIN KINASE"/>
    <property type="match status" value="1"/>
</dbReference>
<feature type="binding site" evidence="6">
    <location>
        <position position="52"/>
    </location>
    <ligand>
        <name>ATP</name>
        <dbReference type="ChEBI" id="CHEBI:30616"/>
    </ligand>
</feature>
<evidence type="ECO:0000256" key="5">
    <source>
        <dbReference type="ARBA" id="ARBA00022840"/>
    </source>
</evidence>
<comment type="cofactor">
    <cofactor evidence="8">
        <name>Mg(2+)</name>
        <dbReference type="ChEBI" id="CHEBI:18420"/>
    </cofactor>
</comment>
<evidence type="ECO:0000256" key="3">
    <source>
        <dbReference type="ARBA" id="ARBA00022741"/>
    </source>
</evidence>
<evidence type="ECO:0000256" key="2">
    <source>
        <dbReference type="ARBA" id="ARBA00022679"/>
    </source>
</evidence>
<dbReference type="PROSITE" id="PS00108">
    <property type="entry name" value="PROTEIN_KINASE_ST"/>
    <property type="match status" value="1"/>
</dbReference>
<keyword evidence="1 7" id="KW-0723">Serine/threonine-protein kinase</keyword>
<dbReference type="PROSITE" id="PS00107">
    <property type="entry name" value="PROTEIN_KINASE_ATP"/>
    <property type="match status" value="1"/>
</dbReference>
<dbReference type="PROSITE" id="PS50011">
    <property type="entry name" value="PROTEIN_KINASE_DOM"/>
    <property type="match status" value="1"/>
</dbReference>
<dbReference type="EC" id="2.7.11.24" evidence="8"/>
<evidence type="ECO:0000313" key="12">
    <source>
        <dbReference type="Proteomes" id="UP000078348"/>
    </source>
</evidence>
<dbReference type="STRING" id="478820.A0A196SLB1"/>
<dbReference type="SMART" id="SM00220">
    <property type="entry name" value="S_TKc"/>
    <property type="match status" value="1"/>
</dbReference>
<evidence type="ECO:0000256" key="4">
    <source>
        <dbReference type="ARBA" id="ARBA00022777"/>
    </source>
</evidence>
<name>A0A196SLB1_BLAHN</name>
<keyword evidence="4 8" id="KW-0418">Kinase</keyword>
<comment type="activity regulation">
    <text evidence="8">Activated by threonine and tyrosine phosphorylation.</text>
</comment>
<evidence type="ECO:0000256" key="8">
    <source>
        <dbReference type="RuleBase" id="RU361165"/>
    </source>
</evidence>
<keyword evidence="3 6" id="KW-0547">Nucleotide-binding</keyword>
<dbReference type="FunFam" id="3.30.200.20:FF:000046">
    <property type="entry name" value="Mitogen-activated protein kinase"/>
    <property type="match status" value="1"/>
</dbReference>
<dbReference type="InterPro" id="IPR011009">
    <property type="entry name" value="Kinase-like_dom_sf"/>
</dbReference>
<comment type="catalytic activity">
    <reaction evidence="8">
        <text>L-threonyl-[protein] + ATP = O-phospho-L-threonyl-[protein] + ADP + H(+)</text>
        <dbReference type="Rhea" id="RHEA:46608"/>
        <dbReference type="Rhea" id="RHEA-COMP:11060"/>
        <dbReference type="Rhea" id="RHEA-COMP:11605"/>
        <dbReference type="ChEBI" id="CHEBI:15378"/>
        <dbReference type="ChEBI" id="CHEBI:30013"/>
        <dbReference type="ChEBI" id="CHEBI:30616"/>
        <dbReference type="ChEBI" id="CHEBI:61977"/>
        <dbReference type="ChEBI" id="CHEBI:456216"/>
        <dbReference type="EC" id="2.7.11.24"/>
    </reaction>
</comment>